<sequence>MNDIFDRASSGREAIDRLQAAISSMPQADLPTQHFFADGMYARFLPRPAGTLIVGKVHRKEHFYIVCCGTIRITQGDGPAREVTGPAVLVSTPGTKRAVLAMTDATCMTVHRTKKRNLDKIEQELIEPDGSALFDAHNKLKELP</sequence>
<evidence type="ECO:0000313" key="2">
    <source>
        <dbReference type="Proteomes" id="UP000295727"/>
    </source>
</evidence>
<dbReference type="Proteomes" id="UP000295727">
    <property type="component" value="Chromosome 2"/>
</dbReference>
<dbReference type="KEGG" id="ppai:E1956_18810"/>
<dbReference type="EMBL" id="CP038149">
    <property type="protein sequence ID" value="QBQ99257.1"/>
    <property type="molecule type" value="Genomic_DNA"/>
</dbReference>
<keyword evidence="2" id="KW-1185">Reference proteome</keyword>
<organism evidence="1 2">
    <name type="scientific">Paraburkholderia pallida</name>
    <dbReference type="NCBI Taxonomy" id="2547399"/>
    <lineage>
        <taxon>Bacteria</taxon>
        <taxon>Pseudomonadati</taxon>
        <taxon>Pseudomonadota</taxon>
        <taxon>Betaproteobacteria</taxon>
        <taxon>Burkholderiales</taxon>
        <taxon>Burkholderiaceae</taxon>
        <taxon>Paraburkholderia</taxon>
    </lineage>
</organism>
<proteinExistence type="predicted"/>
<dbReference type="RefSeq" id="WP_134751845.1">
    <property type="nucleotide sequence ID" value="NZ_CP038149.1"/>
</dbReference>
<dbReference type="OrthoDB" id="6106484at2"/>
<reference evidence="1 2" key="1">
    <citation type="submission" date="2019-03" db="EMBL/GenBank/DDBJ databases">
        <title>Paraburkholderia sp. 7MH5, isolated from subtropical forest soil.</title>
        <authorList>
            <person name="Gao Z.-H."/>
            <person name="Qiu L.-H."/>
        </authorList>
    </citation>
    <scope>NUCLEOTIDE SEQUENCE [LARGE SCALE GENOMIC DNA]</scope>
    <source>
        <strain evidence="1 2">7MH5</strain>
    </source>
</reference>
<gene>
    <name evidence="1" type="ORF">E1956_18810</name>
</gene>
<protein>
    <submittedName>
        <fullName evidence="1">Uncharacterized protein</fullName>
    </submittedName>
</protein>
<name>A0A4P7CVC4_9BURK</name>
<evidence type="ECO:0000313" key="1">
    <source>
        <dbReference type="EMBL" id="QBQ99257.1"/>
    </source>
</evidence>
<accession>A0A4P7CVC4</accession>
<dbReference type="AlphaFoldDB" id="A0A4P7CVC4"/>